<gene>
    <name evidence="1" type="ORF">MNBD_ALPHA04-2037</name>
</gene>
<dbReference type="AlphaFoldDB" id="A0A3B0TEV1"/>
<dbReference type="EMBL" id="UOEF01000440">
    <property type="protein sequence ID" value="VAW05496.1"/>
    <property type="molecule type" value="Genomic_DNA"/>
</dbReference>
<evidence type="ECO:0000313" key="1">
    <source>
        <dbReference type="EMBL" id="VAW05496.1"/>
    </source>
</evidence>
<protein>
    <submittedName>
        <fullName evidence="1">Uncharacterized protein</fullName>
    </submittedName>
</protein>
<reference evidence="1" key="1">
    <citation type="submission" date="2018-06" db="EMBL/GenBank/DDBJ databases">
        <authorList>
            <person name="Zhirakovskaya E."/>
        </authorList>
    </citation>
    <scope>NUCLEOTIDE SEQUENCE</scope>
</reference>
<accession>A0A3B0TEV1</accession>
<sequence>MAAAGITLSLPSVRPVVPDQAEGTTPLVGLPPVKAMFKRW</sequence>
<proteinExistence type="predicted"/>
<name>A0A3B0TEV1_9ZZZZ</name>
<organism evidence="1">
    <name type="scientific">hydrothermal vent metagenome</name>
    <dbReference type="NCBI Taxonomy" id="652676"/>
    <lineage>
        <taxon>unclassified sequences</taxon>
        <taxon>metagenomes</taxon>
        <taxon>ecological metagenomes</taxon>
    </lineage>
</organism>